<dbReference type="Proteomes" id="UP000279336">
    <property type="component" value="Unassembled WGS sequence"/>
</dbReference>
<gene>
    <name evidence="2" type="ORF">D7U36_12360</name>
</gene>
<feature type="compositionally biased region" description="Pro residues" evidence="1">
    <location>
        <begin position="53"/>
        <end position="64"/>
    </location>
</feature>
<name>A0A8B3FMF3_9ACTN</name>
<dbReference type="RefSeq" id="WP_119162415.1">
    <property type="nucleotide sequence ID" value="NZ_LR134442.1"/>
</dbReference>
<accession>A0A8B3FMF3</accession>
<evidence type="ECO:0000313" key="3">
    <source>
        <dbReference type="Proteomes" id="UP000279336"/>
    </source>
</evidence>
<comment type="caution">
    <text evidence="2">The sequence shown here is derived from an EMBL/GenBank/DDBJ whole genome shotgun (WGS) entry which is preliminary data.</text>
</comment>
<dbReference type="AlphaFoldDB" id="A0A8B3FMF3"/>
<reference evidence="2 3" key="1">
    <citation type="submission" date="2018-10" db="EMBL/GenBank/DDBJ databases">
        <title>Propionibacterium australiense Genome Sequencing and Assembly.</title>
        <authorList>
            <person name="Bernier A.-M."/>
            <person name="Bernard K."/>
        </authorList>
    </citation>
    <scope>NUCLEOTIDE SEQUENCE [LARGE SCALE GENOMIC DNA]</scope>
    <source>
        <strain evidence="2 3">NML98A078</strain>
    </source>
</reference>
<proteinExistence type="predicted"/>
<evidence type="ECO:0000256" key="1">
    <source>
        <dbReference type="SAM" id="MobiDB-lite"/>
    </source>
</evidence>
<feature type="region of interest" description="Disordered" evidence="1">
    <location>
        <begin position="49"/>
        <end position="77"/>
    </location>
</feature>
<organism evidence="2 3">
    <name type="scientific">Propionibacterium australiense</name>
    <dbReference type="NCBI Taxonomy" id="119981"/>
    <lineage>
        <taxon>Bacteria</taxon>
        <taxon>Bacillati</taxon>
        <taxon>Actinomycetota</taxon>
        <taxon>Actinomycetes</taxon>
        <taxon>Propionibacteriales</taxon>
        <taxon>Propionibacteriaceae</taxon>
        <taxon>Propionibacterium</taxon>
    </lineage>
</organism>
<evidence type="ECO:0000313" key="2">
    <source>
        <dbReference type="EMBL" id="RLP06755.1"/>
    </source>
</evidence>
<sequence length="77" mass="8360">MRTTLDLDDKVLAVARERARREGISLGRAVSQLALLGITGISFKTGSRGVPLFTPPPGSSPHPVTPELIEQHRDEDE</sequence>
<dbReference type="EMBL" id="RCIW01000023">
    <property type="protein sequence ID" value="RLP06755.1"/>
    <property type="molecule type" value="Genomic_DNA"/>
</dbReference>
<protein>
    <submittedName>
        <fullName evidence="2">DUF2191 domain-containing protein</fullName>
    </submittedName>
</protein>